<evidence type="ECO:0000313" key="3">
    <source>
        <dbReference type="Proteomes" id="UP001596435"/>
    </source>
</evidence>
<organism evidence="2 3">
    <name type="scientific">Kitasatospora paranensis</name>
    <dbReference type="NCBI Taxonomy" id="258053"/>
    <lineage>
        <taxon>Bacteria</taxon>
        <taxon>Bacillati</taxon>
        <taxon>Actinomycetota</taxon>
        <taxon>Actinomycetes</taxon>
        <taxon>Kitasatosporales</taxon>
        <taxon>Streptomycetaceae</taxon>
        <taxon>Kitasatospora</taxon>
    </lineage>
</organism>
<comment type="caution">
    <text evidence="2">The sequence shown here is derived from an EMBL/GenBank/DDBJ whole genome shotgun (WGS) entry which is preliminary data.</text>
</comment>
<dbReference type="EMBL" id="JBHTAJ010000123">
    <property type="protein sequence ID" value="MFC7184835.1"/>
    <property type="molecule type" value="Genomic_DNA"/>
</dbReference>
<dbReference type="InterPro" id="IPR008634">
    <property type="entry name" value="Gas-vesicle_GvpO"/>
</dbReference>
<dbReference type="Proteomes" id="UP001596435">
    <property type="component" value="Unassembled WGS sequence"/>
</dbReference>
<evidence type="ECO:0000256" key="1">
    <source>
        <dbReference type="SAM" id="MobiDB-lite"/>
    </source>
</evidence>
<dbReference type="PIRSF" id="PIRSF028743">
    <property type="entry name" value="GvpO_protein"/>
    <property type="match status" value="1"/>
</dbReference>
<dbReference type="Pfam" id="PF05800">
    <property type="entry name" value="GvpO"/>
    <property type="match status" value="1"/>
</dbReference>
<sequence length="128" mass="14020">MASGNEGEARPRKRAAADPAEPRASAKARRPRGDEPRAGSGRRIPAPQAMRHAAGQLAELLGRTPESVSALKPTEDGWQADVEVLELERIPDTTSVLASYRVSLDAHGDLVAYERIHRYTRGQIDRRT</sequence>
<keyword evidence="3" id="KW-1185">Reference proteome</keyword>
<accession>A0ABW2G5M6</accession>
<protein>
    <submittedName>
        <fullName evidence="2">Gas vesicle protein</fullName>
    </submittedName>
</protein>
<evidence type="ECO:0000313" key="2">
    <source>
        <dbReference type="EMBL" id="MFC7184835.1"/>
    </source>
</evidence>
<name>A0ABW2G5M6_9ACTN</name>
<feature type="region of interest" description="Disordered" evidence="1">
    <location>
        <begin position="1"/>
        <end position="52"/>
    </location>
</feature>
<gene>
    <name evidence="2" type="ORF">ACFQMG_35345</name>
</gene>
<reference evidence="3" key="1">
    <citation type="journal article" date="2019" name="Int. J. Syst. Evol. Microbiol.">
        <title>The Global Catalogue of Microorganisms (GCM) 10K type strain sequencing project: providing services to taxonomists for standard genome sequencing and annotation.</title>
        <authorList>
            <consortium name="The Broad Institute Genomics Platform"/>
            <consortium name="The Broad Institute Genome Sequencing Center for Infectious Disease"/>
            <person name="Wu L."/>
            <person name="Ma J."/>
        </authorList>
    </citation>
    <scope>NUCLEOTIDE SEQUENCE [LARGE SCALE GENOMIC DNA]</scope>
    <source>
        <strain evidence="3">CGMCC 1.12859</strain>
    </source>
</reference>
<dbReference type="RefSeq" id="WP_380232983.1">
    <property type="nucleotide sequence ID" value="NZ_BAABKV010000001.1"/>
</dbReference>
<proteinExistence type="predicted"/>